<dbReference type="SMART" id="SM00220">
    <property type="entry name" value="S_TKc"/>
    <property type="match status" value="1"/>
</dbReference>
<protein>
    <recommendedName>
        <fullName evidence="2">non-specific serine/threonine protein kinase</fullName>
        <ecNumber evidence="2">2.7.11.1</ecNumber>
    </recommendedName>
</protein>
<dbReference type="InterPro" id="IPR036537">
    <property type="entry name" value="Adaptor_Cbl_N_dom_sf"/>
</dbReference>
<gene>
    <name evidence="10" type="ORF">FVE85_0148</name>
</gene>
<dbReference type="Gene3D" id="1.20.930.20">
    <property type="entry name" value="Adaptor protein Cbl, N-terminal domain"/>
    <property type="match status" value="1"/>
</dbReference>
<dbReference type="Proteomes" id="UP000324585">
    <property type="component" value="Unassembled WGS sequence"/>
</dbReference>
<dbReference type="PANTHER" id="PTHR43671">
    <property type="entry name" value="SERINE/THREONINE-PROTEIN KINASE NEK"/>
    <property type="match status" value="1"/>
</dbReference>
<keyword evidence="6 7" id="KW-0067">ATP-binding</keyword>
<keyword evidence="10" id="KW-0675">Receptor</keyword>
<dbReference type="InterPro" id="IPR008271">
    <property type="entry name" value="Ser/Thr_kinase_AS"/>
</dbReference>
<dbReference type="Gene3D" id="1.25.40.10">
    <property type="entry name" value="Tetratricopeptide repeat domain"/>
    <property type="match status" value="1"/>
</dbReference>
<feature type="region of interest" description="Disordered" evidence="8">
    <location>
        <begin position="1043"/>
        <end position="1067"/>
    </location>
</feature>
<feature type="compositionally biased region" description="Basic and acidic residues" evidence="8">
    <location>
        <begin position="655"/>
        <end position="670"/>
    </location>
</feature>
<dbReference type="InterPro" id="IPR006597">
    <property type="entry name" value="Sel1-like"/>
</dbReference>
<reference evidence="11" key="1">
    <citation type="journal article" date="2019" name="Nat. Commun.">
        <title>Expansion of phycobilisome linker gene families in mesophilic red algae.</title>
        <authorList>
            <person name="Lee J."/>
            <person name="Kim D."/>
            <person name="Bhattacharya D."/>
            <person name="Yoon H.S."/>
        </authorList>
    </citation>
    <scope>NUCLEOTIDE SEQUENCE [LARGE SCALE GENOMIC DNA]</scope>
    <source>
        <strain evidence="11">CCMP 1328</strain>
    </source>
</reference>
<dbReference type="SUPFAM" id="SSF81901">
    <property type="entry name" value="HCP-like"/>
    <property type="match status" value="1"/>
</dbReference>
<evidence type="ECO:0000256" key="8">
    <source>
        <dbReference type="SAM" id="MobiDB-lite"/>
    </source>
</evidence>
<evidence type="ECO:0000256" key="3">
    <source>
        <dbReference type="ARBA" id="ARBA00022679"/>
    </source>
</evidence>
<dbReference type="SMART" id="SM00671">
    <property type="entry name" value="SEL1"/>
    <property type="match status" value="6"/>
</dbReference>
<evidence type="ECO:0000256" key="1">
    <source>
        <dbReference type="ARBA" id="ARBA00010886"/>
    </source>
</evidence>
<dbReference type="InterPro" id="IPR059179">
    <property type="entry name" value="MLKL-like_MCAfunc"/>
</dbReference>
<evidence type="ECO:0000256" key="2">
    <source>
        <dbReference type="ARBA" id="ARBA00012513"/>
    </source>
</evidence>
<evidence type="ECO:0000256" key="6">
    <source>
        <dbReference type="ARBA" id="ARBA00022840"/>
    </source>
</evidence>
<dbReference type="Gene3D" id="1.10.510.10">
    <property type="entry name" value="Transferase(Phosphotransferase) domain 1"/>
    <property type="match status" value="1"/>
</dbReference>
<dbReference type="PROSITE" id="PS00107">
    <property type="entry name" value="PROTEIN_KINASE_ATP"/>
    <property type="match status" value="1"/>
</dbReference>
<dbReference type="InterPro" id="IPR011990">
    <property type="entry name" value="TPR-like_helical_dom_sf"/>
</dbReference>
<dbReference type="EC" id="2.7.11.1" evidence="2"/>
<feature type="compositionally biased region" description="Basic and acidic residues" evidence="8">
    <location>
        <begin position="686"/>
        <end position="717"/>
    </location>
</feature>
<dbReference type="InterPro" id="IPR000719">
    <property type="entry name" value="Prot_kinase_dom"/>
</dbReference>
<dbReference type="Pfam" id="PF08238">
    <property type="entry name" value="Sel1"/>
    <property type="match status" value="6"/>
</dbReference>
<dbReference type="InterPro" id="IPR050660">
    <property type="entry name" value="NEK_Ser/Thr_kinase"/>
</dbReference>
<evidence type="ECO:0000256" key="4">
    <source>
        <dbReference type="ARBA" id="ARBA00022741"/>
    </source>
</evidence>
<dbReference type="PANTHER" id="PTHR43671:SF13">
    <property type="entry name" value="SERINE_THREONINE-PROTEIN KINASE NEK2"/>
    <property type="match status" value="1"/>
</dbReference>
<dbReference type="OrthoDB" id="540795at2759"/>
<keyword evidence="4 7" id="KW-0547">Nucleotide-binding</keyword>
<keyword evidence="3" id="KW-0808">Transferase</keyword>
<feature type="region of interest" description="Disordered" evidence="8">
    <location>
        <begin position="575"/>
        <end position="612"/>
    </location>
</feature>
<evidence type="ECO:0000256" key="7">
    <source>
        <dbReference type="PROSITE-ProRule" id="PRU10141"/>
    </source>
</evidence>
<keyword evidence="5 10" id="KW-0418">Kinase</keyword>
<evidence type="ECO:0000313" key="10">
    <source>
        <dbReference type="EMBL" id="KAA8496419.1"/>
    </source>
</evidence>
<sequence>MSAAYRSDRSDSLNSSGAGSDDLGKLMPFVETIYKVAEILTEYAQTAQTNYASCGKLAERGTSVSNTLRTYFGTKDEKDSIGRGDTRSNTMVACLSELESELQSACSLVKRFSGPDQSAGRALRALMAKNFQGEFLTCEARLVELESQLLQIVIFKMSHDLKRDSQFKIGKLKITLRELEAVPHEMVRALEADRQRDTTKLENELQSRPDKRAVLSMHGVEVKSTSSFLDAAKSGLASNRPEGSEPWYVEAGLAVKLQNTVGSRVTFFALGGGGSGNVFQGEFMGQDVAIKEIRSAGDKALRELRNEVGIMWRLSHVNIVQTRGGFYPQTGVEAHERECPFILLEYAPKGSLEKHLFHAGGNSLPSREQLLRIFRSIVDGLKYLHGNNIIHRDMKPQNVLLMDDWTPKISDFGLATVKSSGSFANTMLGTSGYMAPEVIRRKQYSRSCDVWSYGVMLFEMMLGETMFGGGCTIFEIIETLEDPRRGVPWDRLDESEYAKQWPAWVAKLAKACLQNDPEERPTVSDIWLEFYCRMGGEGATAAAKSEASQLAASPFVTSTSKVAALAGKFSQVSAGSSESTVSSSSAGRSTTRPSGSWPVQAQALSAGGNPRYAEQREKTWGMAHAAGVRHTAAENHASLDAEAAELERLAAEAKLEKQEEARRRDQETARRAAAARKATEETQNPFEKKARDADAQRDAKVAEAQRREQEAMQHAVEQARRDAADWQRRGQAEEFANKNLTGALGWYNKAARAGDAYSQCKLGYSCYMGLGGLRQDKHAAVAWFRHAAEQGDAKAQFNLGVCYSIGEGGLPQDKHAAVEWYHKAAEQGEPGAQFNLGRCYENGWGGLPQDKRAALHWFRNAAEQGRADAQCNMGVYFEHGEGGLPQDKCAAVECFRSAAAQGHAPAQFNFGLYHENGWGGLPQDNRAAAEWYGKAAAQGQAEAKVRLSSQMTDTCLLACVPQPASSAGLYQPVGCMSALALGDLTVEHTDMGERACRASNEVFSRRVSAHLREPSTKDRRDPITIRSLVCARMVLRILQDTRSRQARARNTRTRPSSAAGLPCSLVN</sequence>
<dbReference type="GO" id="GO:0005524">
    <property type="term" value="F:ATP binding"/>
    <property type="evidence" value="ECO:0007669"/>
    <property type="project" value="UniProtKB-UniRule"/>
</dbReference>
<dbReference type="CDD" id="cd21037">
    <property type="entry name" value="MLKL_NTD"/>
    <property type="match status" value="1"/>
</dbReference>
<dbReference type="PROSITE" id="PS00108">
    <property type="entry name" value="PROTEIN_KINASE_ST"/>
    <property type="match status" value="1"/>
</dbReference>
<dbReference type="EMBL" id="VRMN01000002">
    <property type="protein sequence ID" value="KAA8496419.1"/>
    <property type="molecule type" value="Genomic_DNA"/>
</dbReference>
<comment type="similarity">
    <text evidence="1">Belongs to the protein kinase superfamily. NEK Ser/Thr protein kinase family. NIMA subfamily.</text>
</comment>
<feature type="region of interest" description="Disordered" evidence="8">
    <location>
        <begin position="655"/>
        <end position="717"/>
    </location>
</feature>
<feature type="binding site" evidence="7">
    <location>
        <position position="291"/>
    </location>
    <ligand>
        <name>ATP</name>
        <dbReference type="ChEBI" id="CHEBI:30616"/>
    </ligand>
</feature>
<dbReference type="Gene3D" id="3.30.200.20">
    <property type="entry name" value="Phosphorylase Kinase, domain 1"/>
    <property type="match status" value="1"/>
</dbReference>
<dbReference type="InterPro" id="IPR017441">
    <property type="entry name" value="Protein_kinase_ATP_BS"/>
</dbReference>
<dbReference type="GO" id="GO:0004674">
    <property type="term" value="F:protein serine/threonine kinase activity"/>
    <property type="evidence" value="ECO:0007669"/>
    <property type="project" value="UniProtKB-EC"/>
</dbReference>
<dbReference type="AlphaFoldDB" id="A0A5J4YXU9"/>
<dbReference type="SUPFAM" id="SSF56112">
    <property type="entry name" value="Protein kinase-like (PK-like)"/>
    <property type="match status" value="1"/>
</dbReference>
<dbReference type="InterPro" id="IPR011009">
    <property type="entry name" value="Kinase-like_dom_sf"/>
</dbReference>
<keyword evidence="11" id="KW-1185">Reference proteome</keyword>
<proteinExistence type="inferred from homology"/>
<evidence type="ECO:0000259" key="9">
    <source>
        <dbReference type="PROSITE" id="PS50011"/>
    </source>
</evidence>
<dbReference type="Pfam" id="PF00069">
    <property type="entry name" value="Pkinase"/>
    <property type="match status" value="1"/>
</dbReference>
<evidence type="ECO:0000256" key="5">
    <source>
        <dbReference type="ARBA" id="ARBA00022777"/>
    </source>
</evidence>
<organism evidence="10 11">
    <name type="scientific">Porphyridium purpureum</name>
    <name type="common">Red alga</name>
    <name type="synonym">Porphyridium cruentum</name>
    <dbReference type="NCBI Taxonomy" id="35688"/>
    <lineage>
        <taxon>Eukaryota</taxon>
        <taxon>Rhodophyta</taxon>
        <taxon>Bangiophyceae</taxon>
        <taxon>Porphyridiales</taxon>
        <taxon>Porphyridiaceae</taxon>
        <taxon>Porphyridium</taxon>
    </lineage>
</organism>
<feature type="domain" description="Protein kinase" evidence="9">
    <location>
        <begin position="264"/>
        <end position="531"/>
    </location>
</feature>
<feature type="compositionally biased region" description="Low complexity" evidence="8">
    <location>
        <begin position="575"/>
        <end position="596"/>
    </location>
</feature>
<name>A0A5J4YXU9_PORPP</name>
<evidence type="ECO:0000313" key="11">
    <source>
        <dbReference type="Proteomes" id="UP000324585"/>
    </source>
</evidence>
<dbReference type="PROSITE" id="PS50011">
    <property type="entry name" value="PROTEIN_KINASE_DOM"/>
    <property type="match status" value="1"/>
</dbReference>
<accession>A0A5J4YXU9</accession>
<dbReference type="GO" id="GO:0007166">
    <property type="term" value="P:cell surface receptor signaling pathway"/>
    <property type="evidence" value="ECO:0007669"/>
    <property type="project" value="InterPro"/>
</dbReference>
<comment type="caution">
    <text evidence="10">The sequence shown here is derived from an EMBL/GenBank/DDBJ whole genome shotgun (WGS) entry which is preliminary data.</text>
</comment>